<keyword evidence="3" id="KW-0808">Transferase</keyword>
<protein>
    <recommendedName>
        <fullName evidence="1">D-inositol 3-phosphate glycosyltransferase</fullName>
    </recommendedName>
</protein>
<dbReference type="CDD" id="cd03820">
    <property type="entry name" value="GT4_AmsD-like"/>
    <property type="match status" value="1"/>
</dbReference>
<evidence type="ECO:0000256" key="2">
    <source>
        <dbReference type="ARBA" id="ARBA00022676"/>
    </source>
</evidence>
<accession>A0ABU0SSK0</accession>
<dbReference type="SUPFAM" id="SSF53756">
    <property type="entry name" value="UDP-Glycosyltransferase/glycogen phosphorylase"/>
    <property type="match status" value="1"/>
</dbReference>
<dbReference type="Gene3D" id="3.40.50.2000">
    <property type="entry name" value="Glycogen Phosphorylase B"/>
    <property type="match status" value="2"/>
</dbReference>
<comment type="caution">
    <text evidence="7">The sequence shown here is derived from an EMBL/GenBank/DDBJ whole genome shotgun (WGS) entry which is preliminary data.</text>
</comment>
<dbReference type="PANTHER" id="PTHR12526">
    <property type="entry name" value="GLYCOSYLTRANSFERASE"/>
    <property type="match status" value="1"/>
</dbReference>
<feature type="region of interest" description="Disordered" evidence="4">
    <location>
        <begin position="398"/>
        <end position="442"/>
    </location>
</feature>
<name>A0ABU0SSK0_9ACTN</name>
<keyword evidence="8" id="KW-1185">Reference proteome</keyword>
<proteinExistence type="predicted"/>
<dbReference type="RefSeq" id="WP_307521865.1">
    <property type="nucleotide sequence ID" value="NZ_JAUSZI010000002.1"/>
</dbReference>
<feature type="domain" description="Glycosyl transferase family 1" evidence="5">
    <location>
        <begin position="196"/>
        <end position="357"/>
    </location>
</feature>
<dbReference type="PANTHER" id="PTHR12526:SF627">
    <property type="entry name" value="D-RHAMNOSYLTRANSFERASE WBPZ"/>
    <property type="match status" value="1"/>
</dbReference>
<evidence type="ECO:0000256" key="1">
    <source>
        <dbReference type="ARBA" id="ARBA00021292"/>
    </source>
</evidence>
<feature type="region of interest" description="Disordered" evidence="4">
    <location>
        <begin position="463"/>
        <end position="484"/>
    </location>
</feature>
<dbReference type="Proteomes" id="UP001230328">
    <property type="component" value="Unassembled WGS sequence"/>
</dbReference>
<dbReference type="Pfam" id="PF13439">
    <property type="entry name" value="Glyco_transf_4"/>
    <property type="match status" value="1"/>
</dbReference>
<evidence type="ECO:0000313" key="7">
    <source>
        <dbReference type="EMBL" id="MDQ1026540.1"/>
    </source>
</evidence>
<feature type="domain" description="Glycosyltransferase subfamily 4-like N-terminal" evidence="6">
    <location>
        <begin position="13"/>
        <end position="190"/>
    </location>
</feature>
<sequence>MKIVFLLHNAYAIGGTVRSTLNLAGALAARHEVEIVSVFRSEDRPLLGVNRKVRLVPLVDERPGAPTYDGKNPLMTRPSTVVPPAEVLAHRYTELTDERLRGFLDETDADVVVATRPALVVFLARHGSRRYLRVGQEHLSYDNHVPDVRTAQNEAFRHLDAFVTVSAQDAADHRDRLPGLRTRITDIPNAAPRPKAERSDVQAPLVVAAGRLMPVKRYDLLIEAFARVVAVRPEWRLRIYGQGPERAALRAAVDAHRLNDHVFLMGPHPKMETEWAKASVAAVSSDWESFGMTILEAMHAGVPVVATDCPHGPGEIITDGSDGLLVPPGDADAFAAGLLKLIEDADQRRVMGEAARETVQRFAPRLIADQYERLFGELREARTSTATKVTRRVRRALGALLPQSSRPRPEEAPPAAPPAADDRPRALRPKAGCTTDSTGGVRITVNASGVSGESLTLVLRHRHGDDEERVPLDPPTGPKSPWTTELAHPRLALAEGRWDLHVERAEDGARRRLKAGLVEQRGLLTARPTPSTPGRAFAWWIPYATKDGYLALRTFRRPAHAEATALRTDDDSLSVEGTLHGAVLGEDAVLLGVSRDGEAHNFTTPARPTGERTFRARITTLPRPSEADKPLWDLFLRPSEAAAPVRVGRVTDDIVDRKPTEKHPGTTLTTPTGKSVQAHYFFTVTNDVAISAL</sequence>
<evidence type="ECO:0000313" key="8">
    <source>
        <dbReference type="Proteomes" id="UP001230328"/>
    </source>
</evidence>
<evidence type="ECO:0000256" key="3">
    <source>
        <dbReference type="ARBA" id="ARBA00022679"/>
    </source>
</evidence>
<reference evidence="7 8" key="1">
    <citation type="submission" date="2023-07" db="EMBL/GenBank/DDBJ databases">
        <title>Comparative genomics of wheat-associated soil bacteria to identify genetic determinants of phenazine resistance.</title>
        <authorList>
            <person name="Mouncey N."/>
        </authorList>
    </citation>
    <scope>NUCLEOTIDE SEQUENCE [LARGE SCALE GENOMIC DNA]</scope>
    <source>
        <strain evidence="7 8">V2I4</strain>
    </source>
</reference>
<dbReference type="EMBL" id="JAUSZI010000002">
    <property type="protein sequence ID" value="MDQ1026540.1"/>
    <property type="molecule type" value="Genomic_DNA"/>
</dbReference>
<organism evidence="7 8">
    <name type="scientific">Streptomyces umbrinus</name>
    <dbReference type="NCBI Taxonomy" id="67370"/>
    <lineage>
        <taxon>Bacteria</taxon>
        <taxon>Bacillati</taxon>
        <taxon>Actinomycetota</taxon>
        <taxon>Actinomycetes</taxon>
        <taxon>Kitasatosporales</taxon>
        <taxon>Streptomycetaceae</taxon>
        <taxon>Streptomyces</taxon>
        <taxon>Streptomyces phaeochromogenes group</taxon>
    </lineage>
</organism>
<evidence type="ECO:0000259" key="5">
    <source>
        <dbReference type="Pfam" id="PF00534"/>
    </source>
</evidence>
<keyword evidence="2" id="KW-0328">Glycosyltransferase</keyword>
<dbReference type="Pfam" id="PF00534">
    <property type="entry name" value="Glycos_transf_1"/>
    <property type="match status" value="1"/>
</dbReference>
<evidence type="ECO:0000259" key="6">
    <source>
        <dbReference type="Pfam" id="PF13439"/>
    </source>
</evidence>
<evidence type="ECO:0000256" key="4">
    <source>
        <dbReference type="SAM" id="MobiDB-lite"/>
    </source>
</evidence>
<dbReference type="InterPro" id="IPR028098">
    <property type="entry name" value="Glyco_trans_4-like_N"/>
</dbReference>
<dbReference type="InterPro" id="IPR001296">
    <property type="entry name" value="Glyco_trans_1"/>
</dbReference>
<gene>
    <name evidence="7" type="ORF">QF035_004122</name>
</gene>